<evidence type="ECO:0000313" key="2">
    <source>
        <dbReference type="EMBL" id="MDN4523102.1"/>
    </source>
</evidence>
<gene>
    <name evidence="2" type="ORF">QYB97_01375</name>
</gene>
<accession>A0ABT8HQR7</accession>
<name>A0ABT8HQR7_9BACL</name>
<keyword evidence="3" id="KW-1185">Reference proteome</keyword>
<feature type="domain" description="LTD" evidence="1">
    <location>
        <begin position="66"/>
        <end position="184"/>
    </location>
</feature>
<proteinExistence type="predicted"/>
<protein>
    <submittedName>
        <fullName evidence="2">Lamin tail domain-containing protein</fullName>
    </submittedName>
</protein>
<dbReference type="EMBL" id="JAUHTR010000001">
    <property type="protein sequence ID" value="MDN4523102.1"/>
    <property type="molecule type" value="Genomic_DNA"/>
</dbReference>
<dbReference type="InterPro" id="IPR036415">
    <property type="entry name" value="Lamin_tail_dom_sf"/>
</dbReference>
<sequence length="188" mass="19817">MKTGISKCNVFNRMAPGTNFQAILIGVGPLPAGFQFIAFDPKKGCLTVSTSGGAIVVLETGDLGGVYLPPGNVPTGVLITNLNLGQRGVEDQLEYVQIQNFGIAPVDMTGWTIRSTRGGQVFTFPAGYILQPGATVYVTSGALAIDDPPTYLKWTTANVWNNNGDAAVLYNAQGQLISEFTAPPLPPL</sequence>
<organism evidence="2 3">
    <name type="scientific">Fictibacillus fluitans</name>
    <dbReference type="NCBI Taxonomy" id="3058422"/>
    <lineage>
        <taxon>Bacteria</taxon>
        <taxon>Bacillati</taxon>
        <taxon>Bacillota</taxon>
        <taxon>Bacilli</taxon>
        <taxon>Bacillales</taxon>
        <taxon>Fictibacillaceae</taxon>
        <taxon>Fictibacillus</taxon>
    </lineage>
</organism>
<evidence type="ECO:0000313" key="3">
    <source>
        <dbReference type="Proteomes" id="UP001172721"/>
    </source>
</evidence>
<comment type="caution">
    <text evidence="2">The sequence shown here is derived from an EMBL/GenBank/DDBJ whole genome shotgun (WGS) entry which is preliminary data.</text>
</comment>
<dbReference type="Gene3D" id="2.60.40.1260">
    <property type="entry name" value="Lamin Tail domain"/>
    <property type="match status" value="1"/>
</dbReference>
<dbReference type="Proteomes" id="UP001172721">
    <property type="component" value="Unassembled WGS sequence"/>
</dbReference>
<dbReference type="PROSITE" id="PS51841">
    <property type="entry name" value="LTD"/>
    <property type="match status" value="1"/>
</dbReference>
<dbReference type="InterPro" id="IPR001322">
    <property type="entry name" value="Lamin_tail_dom"/>
</dbReference>
<reference evidence="2" key="1">
    <citation type="submission" date="2023-07" db="EMBL/GenBank/DDBJ databases">
        <title>Fictibacillus sp. isolated from freshwater pond.</title>
        <authorList>
            <person name="Kirdat K."/>
            <person name="Bhat A."/>
            <person name="Mourya A."/>
            <person name="Yadav A."/>
        </authorList>
    </citation>
    <scope>NUCLEOTIDE SEQUENCE</scope>
    <source>
        <strain evidence="2">NE201</strain>
    </source>
</reference>
<evidence type="ECO:0000259" key="1">
    <source>
        <dbReference type="PROSITE" id="PS51841"/>
    </source>
</evidence>
<dbReference type="RefSeq" id="WP_301164165.1">
    <property type="nucleotide sequence ID" value="NZ_JAUHTR010000001.1"/>
</dbReference>
<dbReference type="Pfam" id="PF00932">
    <property type="entry name" value="LTD"/>
    <property type="match status" value="1"/>
</dbReference>
<dbReference type="SUPFAM" id="SSF74853">
    <property type="entry name" value="Lamin A/C globular tail domain"/>
    <property type="match status" value="1"/>
</dbReference>